<dbReference type="Pfam" id="PF14322">
    <property type="entry name" value="SusD-like_3"/>
    <property type="match status" value="1"/>
</dbReference>
<dbReference type="EMBL" id="JNFF01000048">
    <property type="protein sequence ID" value="KEQ30161.1"/>
    <property type="molecule type" value="Genomic_DNA"/>
</dbReference>
<evidence type="ECO:0008006" key="10">
    <source>
        <dbReference type="Google" id="ProtNLM"/>
    </source>
</evidence>
<accession>A0A081PHI8</accession>
<evidence type="ECO:0000256" key="1">
    <source>
        <dbReference type="ARBA" id="ARBA00004442"/>
    </source>
</evidence>
<dbReference type="InterPro" id="IPR012944">
    <property type="entry name" value="SusD_RagB_dom"/>
</dbReference>
<evidence type="ECO:0000256" key="2">
    <source>
        <dbReference type="ARBA" id="ARBA00006275"/>
    </source>
</evidence>
<sequence length="457" mass="51563">MKKNIQITILSVLLSMLFVGCKKFLEEKSDKRLTVPTTLDEFQALLNNYNHMNNDFIAAGEVSSDDYYLSDADFNSMQYESEKRLYTWQPDYVTRPQSSVGDEWYNTYKSIYVSNSVLQGLDENHLTGNQANNIKGQALFFRAARYLDGVQIWSLAYNKQTANTDLGMVLRVVPDVTIKSVRSSVQQTYDLIIKDLSDAIPLLPINPIGVTLPGKAAAYGLLARTYLFMGEYEKALENARAALGNTNAQIIDFNTLDPNADFPIPAINYASKELISYTSIYYASQLNQTVCKIVPALYDLYSNEDLRKVIYFGKNTDGSYFFKGTHIGYFGLMNSLTPAELLLIAAECNVRLGQLSQAAEALNQLAIKRWKIGSFIPYTFTNNDAALRTVLEERRKELTMRSLRWSDIKRLNRDGYNITLTRTVGGQSFTLPPNDLRYAIAIPETVIEIGGIQQNPR</sequence>
<comment type="similarity">
    <text evidence="2">Belongs to the SusD family.</text>
</comment>
<dbReference type="InterPro" id="IPR011990">
    <property type="entry name" value="TPR-like_helical_dom_sf"/>
</dbReference>
<proteinExistence type="inferred from homology"/>
<dbReference type="Pfam" id="PF07980">
    <property type="entry name" value="SusD_RagB"/>
    <property type="match status" value="1"/>
</dbReference>
<dbReference type="OrthoDB" id="653598at2"/>
<gene>
    <name evidence="8" type="ORF">N180_06425</name>
</gene>
<dbReference type="AlphaFoldDB" id="A0A081PHI8"/>
<name>A0A081PHI8_9SPHI</name>
<evidence type="ECO:0000256" key="5">
    <source>
        <dbReference type="ARBA" id="ARBA00023237"/>
    </source>
</evidence>
<feature type="domain" description="SusD-like N-terminal" evidence="7">
    <location>
        <begin position="23"/>
        <end position="227"/>
    </location>
</feature>
<dbReference type="PROSITE" id="PS51257">
    <property type="entry name" value="PROKAR_LIPOPROTEIN"/>
    <property type="match status" value="1"/>
</dbReference>
<evidence type="ECO:0000259" key="7">
    <source>
        <dbReference type="Pfam" id="PF14322"/>
    </source>
</evidence>
<dbReference type="GO" id="GO:0009279">
    <property type="term" value="C:cell outer membrane"/>
    <property type="evidence" value="ECO:0007669"/>
    <property type="project" value="UniProtKB-SubCell"/>
</dbReference>
<comment type="subcellular location">
    <subcellularLocation>
        <location evidence="1">Cell outer membrane</location>
    </subcellularLocation>
</comment>
<evidence type="ECO:0000313" key="9">
    <source>
        <dbReference type="Proteomes" id="UP000028007"/>
    </source>
</evidence>
<dbReference type="Gene3D" id="1.25.40.390">
    <property type="match status" value="1"/>
</dbReference>
<dbReference type="InterPro" id="IPR033985">
    <property type="entry name" value="SusD-like_N"/>
</dbReference>
<dbReference type="SUPFAM" id="SSF48452">
    <property type="entry name" value="TPR-like"/>
    <property type="match status" value="1"/>
</dbReference>
<reference evidence="8 9" key="1">
    <citation type="journal article" date="1992" name="Int. J. Syst. Bacteriol.">
        <title>Sphingobacterium antarcticus sp. nov. a Psychrotrophic Bacterium from the Soils of Schirmacher Oasis, Antarctica.</title>
        <authorList>
            <person name="Shivaji S."/>
            <person name="Ray M.K."/>
            <person name="Rao N.S."/>
            <person name="Saiserr L."/>
            <person name="Jagannadham M.V."/>
            <person name="Kumar G.S."/>
            <person name="Reddy G."/>
            <person name="Bhargava P.M."/>
        </authorList>
    </citation>
    <scope>NUCLEOTIDE SEQUENCE [LARGE SCALE GENOMIC DNA]</scope>
    <source>
        <strain evidence="8 9">4BY</strain>
    </source>
</reference>
<evidence type="ECO:0000259" key="6">
    <source>
        <dbReference type="Pfam" id="PF07980"/>
    </source>
</evidence>
<dbReference type="eggNOG" id="COG1834">
    <property type="taxonomic scope" value="Bacteria"/>
</dbReference>
<feature type="domain" description="RagB/SusD" evidence="6">
    <location>
        <begin position="339"/>
        <end position="412"/>
    </location>
</feature>
<evidence type="ECO:0000256" key="4">
    <source>
        <dbReference type="ARBA" id="ARBA00023136"/>
    </source>
</evidence>
<dbReference type="Proteomes" id="UP000028007">
    <property type="component" value="Unassembled WGS sequence"/>
</dbReference>
<keyword evidence="4" id="KW-0472">Membrane</keyword>
<protein>
    <recommendedName>
        <fullName evidence="10">Carbohydrate-binding protein SusD</fullName>
    </recommendedName>
</protein>
<keyword evidence="9" id="KW-1185">Reference proteome</keyword>
<evidence type="ECO:0000313" key="8">
    <source>
        <dbReference type="EMBL" id="KEQ30161.1"/>
    </source>
</evidence>
<keyword evidence="5" id="KW-0998">Cell outer membrane</keyword>
<evidence type="ECO:0000256" key="3">
    <source>
        <dbReference type="ARBA" id="ARBA00022729"/>
    </source>
</evidence>
<organism evidence="8 9">
    <name type="scientific">Pedobacter antarcticus 4BY</name>
    <dbReference type="NCBI Taxonomy" id="1358423"/>
    <lineage>
        <taxon>Bacteria</taxon>
        <taxon>Pseudomonadati</taxon>
        <taxon>Bacteroidota</taxon>
        <taxon>Sphingobacteriia</taxon>
        <taxon>Sphingobacteriales</taxon>
        <taxon>Sphingobacteriaceae</taxon>
        <taxon>Pedobacter</taxon>
    </lineage>
</organism>
<keyword evidence="3" id="KW-0732">Signal</keyword>
<comment type="caution">
    <text evidence="8">The sequence shown here is derived from an EMBL/GenBank/DDBJ whole genome shotgun (WGS) entry which is preliminary data.</text>
</comment>
<dbReference type="RefSeq" id="WP_037440277.1">
    <property type="nucleotide sequence ID" value="NZ_JNFF01000048.1"/>
</dbReference>